<name>A0A7S1JSG1_9ALVE</name>
<evidence type="ECO:0000256" key="2">
    <source>
        <dbReference type="SAM" id="MobiDB-lite"/>
    </source>
</evidence>
<feature type="compositionally biased region" description="Low complexity" evidence="2">
    <location>
        <begin position="273"/>
        <end position="291"/>
    </location>
</feature>
<evidence type="ECO:0000313" key="3">
    <source>
        <dbReference type="EMBL" id="CAD9052699.1"/>
    </source>
</evidence>
<protein>
    <submittedName>
        <fullName evidence="3">Uncharacterized protein</fullName>
    </submittedName>
</protein>
<feature type="compositionally biased region" description="Gly residues" evidence="2">
    <location>
        <begin position="111"/>
        <end position="133"/>
    </location>
</feature>
<feature type="compositionally biased region" description="Basic residues" evidence="2">
    <location>
        <begin position="257"/>
        <end position="272"/>
    </location>
</feature>
<feature type="region of interest" description="Disordered" evidence="2">
    <location>
        <begin position="250"/>
        <end position="400"/>
    </location>
</feature>
<accession>A0A7S1JSG1</accession>
<dbReference type="EMBL" id="HBGB01013465">
    <property type="protein sequence ID" value="CAD9052699.1"/>
    <property type="molecule type" value="Transcribed_RNA"/>
</dbReference>
<dbReference type="AlphaFoldDB" id="A0A7S1JSG1"/>
<organism evidence="3">
    <name type="scientific">Vitrella brassicaformis</name>
    <dbReference type="NCBI Taxonomy" id="1169539"/>
    <lineage>
        <taxon>Eukaryota</taxon>
        <taxon>Sar</taxon>
        <taxon>Alveolata</taxon>
        <taxon>Colpodellida</taxon>
        <taxon>Vitrellaceae</taxon>
        <taxon>Vitrella</taxon>
    </lineage>
</organism>
<feature type="region of interest" description="Disordered" evidence="2">
    <location>
        <begin position="101"/>
        <end position="143"/>
    </location>
</feature>
<feature type="region of interest" description="Disordered" evidence="2">
    <location>
        <begin position="1"/>
        <end position="31"/>
    </location>
</feature>
<proteinExistence type="predicted"/>
<gene>
    <name evidence="3" type="ORF">VBRA1451_LOCUS7761</name>
</gene>
<reference evidence="3" key="1">
    <citation type="submission" date="2021-01" db="EMBL/GenBank/DDBJ databases">
        <authorList>
            <person name="Corre E."/>
            <person name="Pelletier E."/>
            <person name="Niang G."/>
            <person name="Scheremetjew M."/>
            <person name="Finn R."/>
            <person name="Kale V."/>
            <person name="Holt S."/>
            <person name="Cochrane G."/>
            <person name="Meng A."/>
            <person name="Brown T."/>
            <person name="Cohen L."/>
        </authorList>
    </citation>
    <scope>NUCLEOTIDE SEQUENCE</scope>
    <source>
        <strain evidence="3">CCMP3346</strain>
    </source>
</reference>
<feature type="coiled-coil region" evidence="1">
    <location>
        <begin position="47"/>
        <end position="74"/>
    </location>
</feature>
<evidence type="ECO:0000256" key="1">
    <source>
        <dbReference type="SAM" id="Coils"/>
    </source>
</evidence>
<sequence length="400" mass="42417">MSLTHVGPEGVSLSMMHPIPPSPSSTQGTGTHQMQMQRMIQVPKAQFDRTQVAIQQLKRQLAEREDEIRFLKRELLESLALEPVCCAKCDMPLLCSGPAPEPSPAPAAVGCDGGEGGQQPEGPGKGNGSGENGGSESTCSTETDPHKAAILSGEVAGCKYCWSLRSSWGVPRVGHPCMTVKTRRTSHTENLLAEMYPDGHMVPKEAADKGVYLYAFCPRSSDDTTHTPLQRMTTYAQWYDTIKQDLHTHLANTSSKSKTKTKPPKTKTKKPTTTKAAAAAAAPHTHSSPPTGSNESDDKAEEGMSPASLPTAASPCHGGGKKRGASNPPQPEEAERKRGRVDGTPAKDQGNGGKDGEAAEVSLRVTAAPGRFESRIERVKALQATTPNPPKASPAAATTE</sequence>
<keyword evidence="1" id="KW-0175">Coiled coil</keyword>